<reference evidence="2 3" key="1">
    <citation type="submission" date="2020-04" db="EMBL/GenBank/DDBJ databases">
        <title>Flammeovirga sp. SR4, a novel species isolated from seawater.</title>
        <authorList>
            <person name="Wang X."/>
        </authorList>
    </citation>
    <scope>NUCLEOTIDE SEQUENCE [LARGE SCALE GENOMIC DNA]</scope>
    <source>
        <strain evidence="2 3">ATCC 23126</strain>
    </source>
</reference>
<keyword evidence="3" id="KW-1185">Reference proteome</keyword>
<dbReference type="Pfam" id="PF13372">
    <property type="entry name" value="Alginate_exp"/>
    <property type="match status" value="1"/>
</dbReference>
<dbReference type="RefSeq" id="WP_169657628.1">
    <property type="nucleotide sequence ID" value="NZ_JABANE010000040.1"/>
</dbReference>
<name>A0A7X9RV99_9BACT</name>
<evidence type="ECO:0000259" key="1">
    <source>
        <dbReference type="Pfam" id="PF13372"/>
    </source>
</evidence>
<gene>
    <name evidence="2" type="ORF">HHU12_15350</name>
</gene>
<feature type="domain" description="Alginate export" evidence="1">
    <location>
        <begin position="67"/>
        <end position="452"/>
    </location>
</feature>
<sequence length="468" mass="53316">MKTLLDILFITFGILIGFAIHSHAQVRTIQDLRYNDDFTYLLSDSVQKKGTDHLKFMPIGKSGKSNLSLGGEIRQWYEYRENSNFGDLPPGTIKDYNGSLQHRLMVHADLQINSRIRVFGQLNNTLEFGNPNPPVPEIIVDGLGVHQLFVDLNVGKKGSEKAQIIRLGRQEFDFGNGLLISSREGPNNRQAFDGISYIAKKKNFDLHTLFATPVIINPDVFDNSHINEYIWGAYANFRKSKALKLDLYYFGFHTERRQFNYVPGKQTRHTIGGRLWQRSKRLWIDMDMMYQTGKFNDLTVNAVYATAEVHYFFPDVFLKPMIGMGASYVSGDYDPNDKQLNTFDPMYPKPVYGLAMAQGPSNIAHIKPTFGLQPLERLYINFSWYYLARASNKDGSYAPSMVQVRPSSETESEKYGVGVQYGLDIFYIINQHFTLMSFNSYVAPGDYVKETGAGKPITFSAVALQYKF</sequence>
<dbReference type="Gene3D" id="2.40.160.100">
    <property type="match status" value="1"/>
</dbReference>
<protein>
    <submittedName>
        <fullName evidence="2">Alginate export family protein</fullName>
    </submittedName>
</protein>
<dbReference type="EMBL" id="JABANE010000040">
    <property type="protein sequence ID" value="NME69351.1"/>
    <property type="molecule type" value="Genomic_DNA"/>
</dbReference>
<dbReference type="AlphaFoldDB" id="A0A7X9RV99"/>
<evidence type="ECO:0000313" key="2">
    <source>
        <dbReference type="EMBL" id="NME69351.1"/>
    </source>
</evidence>
<proteinExistence type="predicted"/>
<dbReference type="Proteomes" id="UP000576082">
    <property type="component" value="Unassembled WGS sequence"/>
</dbReference>
<dbReference type="InterPro" id="IPR053728">
    <property type="entry name" value="Alginate_Permeability_Chnl"/>
</dbReference>
<evidence type="ECO:0000313" key="3">
    <source>
        <dbReference type="Proteomes" id="UP000576082"/>
    </source>
</evidence>
<accession>A0A7X9RV99</accession>
<organism evidence="2 3">
    <name type="scientific">Flammeovirga aprica JL-4</name>
    <dbReference type="NCBI Taxonomy" id="694437"/>
    <lineage>
        <taxon>Bacteria</taxon>
        <taxon>Pseudomonadati</taxon>
        <taxon>Bacteroidota</taxon>
        <taxon>Cytophagia</taxon>
        <taxon>Cytophagales</taxon>
        <taxon>Flammeovirgaceae</taxon>
        <taxon>Flammeovirga</taxon>
    </lineage>
</organism>
<dbReference type="InterPro" id="IPR025388">
    <property type="entry name" value="Alginate_export_dom"/>
</dbReference>
<comment type="caution">
    <text evidence="2">The sequence shown here is derived from an EMBL/GenBank/DDBJ whole genome shotgun (WGS) entry which is preliminary data.</text>
</comment>